<proteinExistence type="predicted"/>
<organism evidence="1">
    <name type="scientific">Arundo donax</name>
    <name type="common">Giant reed</name>
    <name type="synonym">Donax arundinaceus</name>
    <dbReference type="NCBI Taxonomy" id="35708"/>
    <lineage>
        <taxon>Eukaryota</taxon>
        <taxon>Viridiplantae</taxon>
        <taxon>Streptophyta</taxon>
        <taxon>Embryophyta</taxon>
        <taxon>Tracheophyta</taxon>
        <taxon>Spermatophyta</taxon>
        <taxon>Magnoliopsida</taxon>
        <taxon>Liliopsida</taxon>
        <taxon>Poales</taxon>
        <taxon>Poaceae</taxon>
        <taxon>PACMAD clade</taxon>
        <taxon>Arundinoideae</taxon>
        <taxon>Arundineae</taxon>
        <taxon>Arundo</taxon>
    </lineage>
</organism>
<reference evidence="1" key="1">
    <citation type="submission" date="2014-09" db="EMBL/GenBank/DDBJ databases">
        <authorList>
            <person name="Magalhaes I.L.F."/>
            <person name="Oliveira U."/>
            <person name="Santos F.R."/>
            <person name="Vidigal T.H.D.A."/>
            <person name="Brescovit A.D."/>
            <person name="Santos A.J."/>
        </authorList>
    </citation>
    <scope>NUCLEOTIDE SEQUENCE</scope>
    <source>
        <tissue evidence="1">Shoot tissue taken approximately 20 cm above the soil surface</tissue>
    </source>
</reference>
<name>A0A0A9FJ24_ARUDO</name>
<dbReference type="EMBL" id="GBRH01186667">
    <property type="protein sequence ID" value="JAE11229.1"/>
    <property type="molecule type" value="Transcribed_RNA"/>
</dbReference>
<accession>A0A0A9FJ24</accession>
<reference evidence="1" key="2">
    <citation type="journal article" date="2015" name="Data Brief">
        <title>Shoot transcriptome of the giant reed, Arundo donax.</title>
        <authorList>
            <person name="Barrero R.A."/>
            <person name="Guerrero F.D."/>
            <person name="Moolhuijzen P."/>
            <person name="Goolsby J.A."/>
            <person name="Tidwell J."/>
            <person name="Bellgard S.E."/>
            <person name="Bellgard M.I."/>
        </authorList>
    </citation>
    <scope>NUCLEOTIDE SEQUENCE</scope>
    <source>
        <tissue evidence="1">Shoot tissue taken approximately 20 cm above the soil surface</tissue>
    </source>
</reference>
<dbReference type="AlphaFoldDB" id="A0A0A9FJ24"/>
<protein>
    <submittedName>
        <fullName evidence="1">Uncharacterized protein</fullName>
    </submittedName>
</protein>
<sequence length="93" mass="10280">MQTLKIFKHFILLLALTCMCYLFSNPVSYFQHLSYLSTTKACLYLSVVAIVCCSIQVTKETETGAGLEKEQAIGPVCPGAHICDNNNNNNKAF</sequence>
<evidence type="ECO:0000313" key="1">
    <source>
        <dbReference type="EMBL" id="JAE11229.1"/>
    </source>
</evidence>